<reference evidence="1 2" key="1">
    <citation type="submission" date="2020-06" db="EMBL/GenBank/DDBJ databases">
        <title>Transcriptomic and genomic resources for Thalictrum thalictroides and T. hernandezii: Facilitating candidate gene discovery in an emerging model plant lineage.</title>
        <authorList>
            <person name="Arias T."/>
            <person name="Riano-Pachon D.M."/>
            <person name="Di Stilio V.S."/>
        </authorList>
    </citation>
    <scope>NUCLEOTIDE SEQUENCE [LARGE SCALE GENOMIC DNA]</scope>
    <source>
        <strain evidence="2">cv. WT478/WT964</strain>
        <tissue evidence="1">Leaves</tissue>
    </source>
</reference>
<dbReference type="Proteomes" id="UP000554482">
    <property type="component" value="Unassembled WGS sequence"/>
</dbReference>
<sequence length="74" mass="8505">GFELEVEHILFGERAVLQSYGCDVLYIVCEPLLFQDFFVHQSYLISAVGRKIEDVPPAPGDSHRDYYEWIDGPN</sequence>
<accession>A0A7J6WKU7</accession>
<evidence type="ECO:0000313" key="2">
    <source>
        <dbReference type="Proteomes" id="UP000554482"/>
    </source>
</evidence>
<organism evidence="1 2">
    <name type="scientific">Thalictrum thalictroides</name>
    <name type="common">Rue-anemone</name>
    <name type="synonym">Anemone thalictroides</name>
    <dbReference type="NCBI Taxonomy" id="46969"/>
    <lineage>
        <taxon>Eukaryota</taxon>
        <taxon>Viridiplantae</taxon>
        <taxon>Streptophyta</taxon>
        <taxon>Embryophyta</taxon>
        <taxon>Tracheophyta</taxon>
        <taxon>Spermatophyta</taxon>
        <taxon>Magnoliopsida</taxon>
        <taxon>Ranunculales</taxon>
        <taxon>Ranunculaceae</taxon>
        <taxon>Thalictroideae</taxon>
        <taxon>Thalictrum</taxon>
    </lineage>
</organism>
<feature type="non-terminal residue" evidence="1">
    <location>
        <position position="1"/>
    </location>
</feature>
<comment type="caution">
    <text evidence="1">The sequence shown here is derived from an EMBL/GenBank/DDBJ whole genome shotgun (WGS) entry which is preliminary data.</text>
</comment>
<name>A0A7J6WKU7_THATH</name>
<dbReference type="EMBL" id="JABWDY010014517">
    <property type="protein sequence ID" value="KAF5197588.1"/>
    <property type="molecule type" value="Genomic_DNA"/>
</dbReference>
<dbReference type="AlphaFoldDB" id="A0A7J6WKU7"/>
<keyword evidence="2" id="KW-1185">Reference proteome</keyword>
<evidence type="ECO:0000313" key="1">
    <source>
        <dbReference type="EMBL" id="KAF5197588.1"/>
    </source>
</evidence>
<proteinExistence type="predicted"/>
<protein>
    <submittedName>
        <fullName evidence="1">Uncharacterized protein</fullName>
    </submittedName>
</protein>
<gene>
    <name evidence="1" type="ORF">FRX31_012826</name>
</gene>